<evidence type="ECO:0000313" key="2">
    <source>
        <dbReference type="Proteomes" id="UP000249661"/>
    </source>
</evidence>
<gene>
    <name evidence="1" type="ORF">BO66DRAFT_45686</name>
</gene>
<name>A0ACD1HDW9_9EURO</name>
<accession>A0ACD1HDW9</accession>
<organism evidence="1 2">
    <name type="scientific">Aspergillus aculeatinus CBS 121060</name>
    <dbReference type="NCBI Taxonomy" id="1448322"/>
    <lineage>
        <taxon>Eukaryota</taxon>
        <taxon>Fungi</taxon>
        <taxon>Dikarya</taxon>
        <taxon>Ascomycota</taxon>
        <taxon>Pezizomycotina</taxon>
        <taxon>Eurotiomycetes</taxon>
        <taxon>Eurotiomycetidae</taxon>
        <taxon>Eurotiales</taxon>
        <taxon>Aspergillaceae</taxon>
        <taxon>Aspergillus</taxon>
        <taxon>Aspergillus subgen. Circumdati</taxon>
    </lineage>
</organism>
<proteinExistence type="predicted"/>
<reference evidence="1" key="1">
    <citation type="submission" date="2018-02" db="EMBL/GenBank/DDBJ databases">
        <title>The genomes of Aspergillus section Nigri reveals drivers in fungal speciation.</title>
        <authorList>
            <consortium name="DOE Joint Genome Institute"/>
            <person name="Vesth T.C."/>
            <person name="Nybo J."/>
            <person name="Theobald S."/>
            <person name="Brandl J."/>
            <person name="Frisvad J.C."/>
            <person name="Nielsen K.F."/>
            <person name="Lyhne E.K."/>
            <person name="Kogle M.E."/>
            <person name="Kuo A."/>
            <person name="Riley R."/>
            <person name="Clum A."/>
            <person name="Nolan M."/>
            <person name="Lipzen A."/>
            <person name="Salamov A."/>
            <person name="Henrissat B."/>
            <person name="Wiebenga A."/>
            <person name="De vries R.P."/>
            <person name="Grigoriev I.V."/>
            <person name="Mortensen U.H."/>
            <person name="Andersen M.R."/>
            <person name="Baker S.E."/>
        </authorList>
    </citation>
    <scope>NUCLEOTIDE SEQUENCE</scope>
    <source>
        <strain evidence="1">CBS 121060</strain>
    </source>
</reference>
<dbReference type="EMBL" id="KZ824947">
    <property type="protein sequence ID" value="RAH71655.1"/>
    <property type="molecule type" value="Genomic_DNA"/>
</dbReference>
<evidence type="ECO:0000313" key="1">
    <source>
        <dbReference type="EMBL" id="RAH71655.1"/>
    </source>
</evidence>
<keyword evidence="2" id="KW-1185">Reference proteome</keyword>
<protein>
    <submittedName>
        <fullName evidence="1">Uncharacterized protein</fullName>
    </submittedName>
</protein>
<dbReference type="Proteomes" id="UP000249661">
    <property type="component" value="Unassembled WGS sequence"/>
</dbReference>
<sequence length="158" mass="17080">MQQQSTRLCLRPHRHHQPRLNHRLSRAISAEGAISNSRQGAIAIPSHLPSTPILPPCNNPDYTHPVTQPSSSRSTPPPKPRAEPQHPTPQPARPMAPPRRSDKAAPPPPPEPTCISSTSTPMGGGGSERSRARTAAHRRWRSGALTARPTARLVAGFL</sequence>